<dbReference type="Proteomes" id="UP001550739">
    <property type="component" value="Unassembled WGS sequence"/>
</dbReference>
<sequence>MARQPKFAAALADVPVRASCRCRIEAVADTGDGTGTAVTPGCWAMDN</sequence>
<evidence type="ECO:0000313" key="1">
    <source>
        <dbReference type="EMBL" id="MEU3783023.1"/>
    </source>
</evidence>
<dbReference type="RefSeq" id="WP_334574462.1">
    <property type="nucleotide sequence ID" value="NZ_JBEZVE010000010.1"/>
</dbReference>
<dbReference type="EMBL" id="JBEZVE010000010">
    <property type="protein sequence ID" value="MEU3783023.1"/>
    <property type="molecule type" value="Genomic_DNA"/>
</dbReference>
<gene>
    <name evidence="1" type="ORF">AB0E89_21135</name>
</gene>
<proteinExistence type="predicted"/>
<accession>A0ABV2ZKF4</accession>
<reference evidence="1 2" key="1">
    <citation type="submission" date="2024-06" db="EMBL/GenBank/DDBJ databases">
        <title>The Natural Products Discovery Center: Release of the First 8490 Sequenced Strains for Exploring Actinobacteria Biosynthetic Diversity.</title>
        <authorList>
            <person name="Kalkreuter E."/>
            <person name="Kautsar S.A."/>
            <person name="Yang D."/>
            <person name="Bader C.D."/>
            <person name="Teijaro C.N."/>
            <person name="Fluegel L."/>
            <person name="Davis C.M."/>
            <person name="Simpson J.R."/>
            <person name="Lauterbach L."/>
            <person name="Steele A.D."/>
            <person name="Gui C."/>
            <person name="Meng S."/>
            <person name="Li G."/>
            <person name="Viehrig K."/>
            <person name="Ye F."/>
            <person name="Su P."/>
            <person name="Kiefer A.F."/>
            <person name="Nichols A."/>
            <person name="Cepeda A.J."/>
            <person name="Yan W."/>
            <person name="Fan B."/>
            <person name="Jiang Y."/>
            <person name="Adhikari A."/>
            <person name="Zheng C.-J."/>
            <person name="Schuster L."/>
            <person name="Cowan T.M."/>
            <person name="Smanski M.J."/>
            <person name="Chevrette M.G."/>
            <person name="De Carvalho L.P.S."/>
            <person name="Shen B."/>
        </authorList>
    </citation>
    <scope>NUCLEOTIDE SEQUENCE [LARGE SCALE GENOMIC DNA]</scope>
    <source>
        <strain evidence="1 2">NPDC033843</strain>
    </source>
</reference>
<protein>
    <submittedName>
        <fullName evidence="1">Uncharacterized protein</fullName>
    </submittedName>
</protein>
<name>A0ABV2ZKF4_9ACTN</name>
<evidence type="ECO:0000313" key="2">
    <source>
        <dbReference type="Proteomes" id="UP001550739"/>
    </source>
</evidence>
<keyword evidence="2" id="KW-1185">Reference proteome</keyword>
<organism evidence="1 2">
    <name type="scientific">Streptomyces sp. 900129855</name>
    <dbReference type="NCBI Taxonomy" id="3155129"/>
    <lineage>
        <taxon>Bacteria</taxon>
        <taxon>Bacillati</taxon>
        <taxon>Actinomycetota</taxon>
        <taxon>Actinomycetes</taxon>
        <taxon>Kitasatosporales</taxon>
        <taxon>Streptomycetaceae</taxon>
        <taxon>Streptomyces</taxon>
    </lineage>
</organism>
<comment type="caution">
    <text evidence="1">The sequence shown here is derived from an EMBL/GenBank/DDBJ whole genome shotgun (WGS) entry which is preliminary data.</text>
</comment>